<evidence type="ECO:0000313" key="3">
    <source>
        <dbReference type="EMBL" id="CAH0562754.1"/>
    </source>
</evidence>
<reference evidence="3" key="1">
    <citation type="submission" date="2021-12" db="EMBL/GenBank/DDBJ databases">
        <authorList>
            <person name="King R."/>
        </authorList>
    </citation>
    <scope>NUCLEOTIDE SEQUENCE</scope>
</reference>
<proteinExistence type="predicted"/>
<evidence type="ECO:0000313" key="4">
    <source>
        <dbReference type="Proteomes" id="UP001154078"/>
    </source>
</evidence>
<dbReference type="EMBL" id="OV121139">
    <property type="protein sequence ID" value="CAH0562754.1"/>
    <property type="molecule type" value="Genomic_DNA"/>
</dbReference>
<dbReference type="AlphaFoldDB" id="A0A9P0BGJ2"/>
<sequence length="589" mass="65826">MAPFLFPGHKYLGPGNEINGEEPIDEDDRIALIHDISYLESHSDQEIRDADLIAIQDFIEDIQETGNWHSAVGALEMPSSTTKRPTHAGNKRYADQVRQISEIYKKRKQEGQNINWPDFIKEFHRTSSKGPQAGPSHTSTSTTNRPASPVADRNQVVPDNFWNLDMDNFDETMLEVPSNIQTVQSNSTGRDIGSRSGGNFIRLYKSPMNKSYEITFEKSFVWYSYGYNFEILNIAKESINYRTTPFALIPVDYIPSYLTYCGYSNLPNNSFVKHVHCSVKILGVRTAFDTGTSLSGVANSEHVSLCASMIGLNKVCSLSNCSYKADATKPMIPTDVEDWSDNNYVKKLYTDAASGIMGAPRSVNAYACIHENYSKAPTNTPTYPVHANGPPFIEKLMNRYHVGSHVGQTIVEYNYTPEYAPINLTPSLDLPIGPETDTLDNTSVFTQSRGVQQKKDGLCGIGGASKPFDGEASTNVYQTTKTYEYKQCIEKPYVFHPHKHKVQPAQPQLHVGLLPTPKLNPSVEGSDIQNSSIYYEVTFKMKVEANHNGLYADSTQIHSKPSEIVFHNSRRMPYNGGGRTMLGYWDVGL</sequence>
<dbReference type="InterPro" id="IPR013607">
    <property type="entry name" value="Phospholipase_A2-like"/>
</dbReference>
<dbReference type="SUPFAM" id="SSF88645">
    <property type="entry name" value="ssDNA viruses"/>
    <property type="match status" value="1"/>
</dbReference>
<gene>
    <name evidence="3" type="ORF">MELIAE_LOCUS11777</name>
</gene>
<dbReference type="OrthoDB" id="6772843at2759"/>
<feature type="domain" description="Phospholipase A2-like" evidence="2">
    <location>
        <begin position="5"/>
        <end position="70"/>
    </location>
</feature>
<dbReference type="InterPro" id="IPR016184">
    <property type="entry name" value="Capsid/spike_ssDNA_virus"/>
</dbReference>
<evidence type="ECO:0000259" key="2">
    <source>
        <dbReference type="Pfam" id="PF08398"/>
    </source>
</evidence>
<evidence type="ECO:0000256" key="1">
    <source>
        <dbReference type="SAM" id="MobiDB-lite"/>
    </source>
</evidence>
<feature type="region of interest" description="Disordered" evidence="1">
    <location>
        <begin position="125"/>
        <end position="154"/>
    </location>
</feature>
<dbReference type="Proteomes" id="UP001154078">
    <property type="component" value="Chromosome 8"/>
</dbReference>
<protein>
    <recommendedName>
        <fullName evidence="2">Phospholipase A2-like domain-containing protein</fullName>
    </recommendedName>
</protein>
<accession>A0A9P0BGJ2</accession>
<name>A0A9P0BGJ2_BRAAE</name>
<dbReference type="Pfam" id="PF02336">
    <property type="entry name" value="Denso_VP4"/>
    <property type="match status" value="1"/>
</dbReference>
<dbReference type="InterPro" id="IPR003433">
    <property type="entry name" value="Capsid_VP4_densovirus"/>
</dbReference>
<keyword evidence="4" id="KW-1185">Reference proteome</keyword>
<dbReference type="Pfam" id="PF08398">
    <property type="entry name" value="Phospholip_A2_4"/>
    <property type="match status" value="1"/>
</dbReference>
<feature type="compositionally biased region" description="Polar residues" evidence="1">
    <location>
        <begin position="135"/>
        <end position="146"/>
    </location>
</feature>
<dbReference type="GO" id="GO:0005198">
    <property type="term" value="F:structural molecule activity"/>
    <property type="evidence" value="ECO:0007669"/>
    <property type="project" value="InterPro"/>
</dbReference>
<organism evidence="3 4">
    <name type="scientific">Brassicogethes aeneus</name>
    <name type="common">Rape pollen beetle</name>
    <name type="synonym">Meligethes aeneus</name>
    <dbReference type="NCBI Taxonomy" id="1431903"/>
    <lineage>
        <taxon>Eukaryota</taxon>
        <taxon>Metazoa</taxon>
        <taxon>Ecdysozoa</taxon>
        <taxon>Arthropoda</taxon>
        <taxon>Hexapoda</taxon>
        <taxon>Insecta</taxon>
        <taxon>Pterygota</taxon>
        <taxon>Neoptera</taxon>
        <taxon>Endopterygota</taxon>
        <taxon>Coleoptera</taxon>
        <taxon>Polyphaga</taxon>
        <taxon>Cucujiformia</taxon>
        <taxon>Nitidulidae</taxon>
        <taxon>Meligethinae</taxon>
        <taxon>Brassicogethes</taxon>
    </lineage>
</organism>